<reference evidence="1" key="2">
    <citation type="journal article" date="2015" name="Data Brief">
        <title>Shoot transcriptome of the giant reed, Arundo donax.</title>
        <authorList>
            <person name="Barrero R.A."/>
            <person name="Guerrero F.D."/>
            <person name="Moolhuijzen P."/>
            <person name="Goolsby J.A."/>
            <person name="Tidwell J."/>
            <person name="Bellgard S.E."/>
            <person name="Bellgard M.I."/>
        </authorList>
    </citation>
    <scope>NUCLEOTIDE SEQUENCE</scope>
    <source>
        <tissue evidence="1">Shoot tissue taken approximately 20 cm above the soil surface</tissue>
    </source>
</reference>
<evidence type="ECO:0000313" key="1">
    <source>
        <dbReference type="EMBL" id="JAE24366.1"/>
    </source>
</evidence>
<sequence length="35" mass="4039">MIPHVHLDLTETRCLLHLAPPHDLPHICHLIPHSM</sequence>
<name>A0A0A9GP93_ARUDO</name>
<proteinExistence type="predicted"/>
<reference evidence="1" key="1">
    <citation type="submission" date="2014-09" db="EMBL/GenBank/DDBJ databases">
        <authorList>
            <person name="Magalhaes I.L.F."/>
            <person name="Oliveira U."/>
            <person name="Santos F.R."/>
            <person name="Vidigal T.H.D.A."/>
            <person name="Brescovit A.D."/>
            <person name="Santos A.J."/>
        </authorList>
    </citation>
    <scope>NUCLEOTIDE SEQUENCE</scope>
    <source>
        <tissue evidence="1">Shoot tissue taken approximately 20 cm above the soil surface</tissue>
    </source>
</reference>
<protein>
    <submittedName>
        <fullName evidence="1">Uncharacterized protein</fullName>
    </submittedName>
</protein>
<dbReference type="EMBL" id="GBRH01173530">
    <property type="protein sequence ID" value="JAE24366.1"/>
    <property type="molecule type" value="Transcribed_RNA"/>
</dbReference>
<dbReference type="AlphaFoldDB" id="A0A0A9GP93"/>
<accession>A0A0A9GP93</accession>
<organism evidence="1">
    <name type="scientific">Arundo donax</name>
    <name type="common">Giant reed</name>
    <name type="synonym">Donax arundinaceus</name>
    <dbReference type="NCBI Taxonomy" id="35708"/>
    <lineage>
        <taxon>Eukaryota</taxon>
        <taxon>Viridiplantae</taxon>
        <taxon>Streptophyta</taxon>
        <taxon>Embryophyta</taxon>
        <taxon>Tracheophyta</taxon>
        <taxon>Spermatophyta</taxon>
        <taxon>Magnoliopsida</taxon>
        <taxon>Liliopsida</taxon>
        <taxon>Poales</taxon>
        <taxon>Poaceae</taxon>
        <taxon>PACMAD clade</taxon>
        <taxon>Arundinoideae</taxon>
        <taxon>Arundineae</taxon>
        <taxon>Arundo</taxon>
    </lineage>
</organism>